<proteinExistence type="predicted"/>
<evidence type="ECO:0000313" key="1">
    <source>
        <dbReference type="EMBL" id="KAF2472369.1"/>
    </source>
</evidence>
<dbReference type="Proteomes" id="UP000799755">
    <property type="component" value="Unassembled WGS sequence"/>
</dbReference>
<sequence>LLQTQVCNLDQPSSRVLKTFRSFFTKPNPIITGKAKYMLDDSKDLVALHPRSSTQQLPELHLRLVVAIISTLVAVVLLIGAITSLCFVNRSGAKLGMRAGFTTLFAASVGLLTSAKRQEISAASAAYAAILVVFVSGNLEDG</sequence>
<accession>A0ACB6QZ88</accession>
<reference evidence="1" key="1">
    <citation type="journal article" date="2020" name="Stud. Mycol.">
        <title>101 Dothideomycetes genomes: a test case for predicting lifestyles and emergence of pathogens.</title>
        <authorList>
            <person name="Haridas S."/>
            <person name="Albert R."/>
            <person name="Binder M."/>
            <person name="Bloem J."/>
            <person name="Labutti K."/>
            <person name="Salamov A."/>
            <person name="Andreopoulos B."/>
            <person name="Baker S."/>
            <person name="Barry K."/>
            <person name="Bills G."/>
            <person name="Bluhm B."/>
            <person name="Cannon C."/>
            <person name="Castanera R."/>
            <person name="Culley D."/>
            <person name="Daum C."/>
            <person name="Ezra D."/>
            <person name="Gonzalez J."/>
            <person name="Henrissat B."/>
            <person name="Kuo A."/>
            <person name="Liang C."/>
            <person name="Lipzen A."/>
            <person name="Lutzoni F."/>
            <person name="Magnuson J."/>
            <person name="Mondo S."/>
            <person name="Nolan M."/>
            <person name="Ohm R."/>
            <person name="Pangilinan J."/>
            <person name="Park H.-J."/>
            <person name="Ramirez L."/>
            <person name="Alfaro M."/>
            <person name="Sun H."/>
            <person name="Tritt A."/>
            <person name="Yoshinaga Y."/>
            <person name="Zwiers L.-H."/>
            <person name="Turgeon B."/>
            <person name="Goodwin S."/>
            <person name="Spatafora J."/>
            <person name="Crous P."/>
            <person name="Grigoriev I."/>
        </authorList>
    </citation>
    <scope>NUCLEOTIDE SEQUENCE</scope>
    <source>
        <strain evidence="1">ATCC 200398</strain>
    </source>
</reference>
<dbReference type="EMBL" id="MU003502">
    <property type="protein sequence ID" value="KAF2472369.1"/>
    <property type="molecule type" value="Genomic_DNA"/>
</dbReference>
<protein>
    <submittedName>
        <fullName evidence="1">Uncharacterized protein</fullName>
    </submittedName>
</protein>
<keyword evidence="2" id="KW-1185">Reference proteome</keyword>
<gene>
    <name evidence="1" type="ORF">BDR25DRAFT_220410</name>
</gene>
<feature type="non-terminal residue" evidence="1">
    <location>
        <position position="1"/>
    </location>
</feature>
<comment type="caution">
    <text evidence="1">The sequence shown here is derived from an EMBL/GenBank/DDBJ whole genome shotgun (WGS) entry which is preliminary data.</text>
</comment>
<name>A0ACB6QZ88_9PLEO</name>
<evidence type="ECO:0000313" key="2">
    <source>
        <dbReference type="Proteomes" id="UP000799755"/>
    </source>
</evidence>
<organism evidence="1 2">
    <name type="scientific">Lindgomyces ingoldianus</name>
    <dbReference type="NCBI Taxonomy" id="673940"/>
    <lineage>
        <taxon>Eukaryota</taxon>
        <taxon>Fungi</taxon>
        <taxon>Dikarya</taxon>
        <taxon>Ascomycota</taxon>
        <taxon>Pezizomycotina</taxon>
        <taxon>Dothideomycetes</taxon>
        <taxon>Pleosporomycetidae</taxon>
        <taxon>Pleosporales</taxon>
        <taxon>Lindgomycetaceae</taxon>
        <taxon>Lindgomyces</taxon>
    </lineage>
</organism>